<accession>A0AC61SBN4</accession>
<evidence type="ECO:0000313" key="2">
    <source>
        <dbReference type="Proteomes" id="UP000315423"/>
    </source>
</evidence>
<proteinExistence type="predicted"/>
<dbReference type="EMBL" id="QYBA01000097">
    <property type="protein sequence ID" value="TKY91978.1"/>
    <property type="molecule type" value="Genomic_DNA"/>
</dbReference>
<name>A0AC61SBN4_9EURY</name>
<reference evidence="1" key="1">
    <citation type="submission" date="2018-09" db="EMBL/GenBank/DDBJ databases">
        <title>A genomic encyclopedia of anaerobic methanotrophic archaea.</title>
        <authorList>
            <person name="Skennerton C.T."/>
            <person name="Chadwick G.L."/>
            <person name="Laso-Perez R."/>
            <person name="Leu A.O."/>
            <person name="Speth D.R."/>
            <person name="Yu H."/>
            <person name="Morgan-Lang C."/>
            <person name="Hatzenpichler R."/>
            <person name="Goudeau D."/>
            <person name="Malmstrom R."/>
            <person name="Woyke T."/>
            <person name="Hallam S."/>
            <person name="Tyson G.W."/>
            <person name="Wegener G."/>
            <person name="Boetius A."/>
            <person name="Orphan V.J."/>
        </authorList>
    </citation>
    <scope>NUCLEOTIDE SEQUENCE</scope>
    <source>
        <strain evidence="1">CONS3730D10UFb2</strain>
    </source>
</reference>
<protein>
    <submittedName>
        <fullName evidence="1">DUF2892 domain-containing protein</fullName>
    </submittedName>
</protein>
<comment type="caution">
    <text evidence="1">The sequence shown here is derived from an EMBL/GenBank/DDBJ whole genome shotgun (WGS) entry which is preliminary data.</text>
</comment>
<evidence type="ECO:0000313" key="1">
    <source>
        <dbReference type="EMBL" id="TKY91978.1"/>
    </source>
</evidence>
<sequence>MEKNEGTVDRVIRVILGSILIIRPIQMGLSGGLAIIMMLIGLILLITGIIGYCGLYTVIGINTLKKKAD</sequence>
<dbReference type="Proteomes" id="UP000315423">
    <property type="component" value="Unassembled WGS sequence"/>
</dbReference>
<gene>
    <name evidence="1" type="ORF">C5S46_03035</name>
</gene>
<organism evidence="1 2">
    <name type="scientific">Candidatus Methanomarinus sp</name>
    <dbReference type="NCBI Taxonomy" id="3386244"/>
    <lineage>
        <taxon>Archaea</taxon>
        <taxon>Methanobacteriati</taxon>
        <taxon>Methanobacteriota</taxon>
        <taxon>Stenosarchaea group</taxon>
        <taxon>Methanomicrobia</taxon>
        <taxon>Methanosarcinales</taxon>
        <taxon>ANME-2 cluster</taxon>
        <taxon>Candidatus Methanocomedenaceae</taxon>
        <taxon>Candidatus Methanomarinus</taxon>
    </lineage>
</organism>